<organism evidence="4 5">
    <name type="scientific">Nasonia vitripennis</name>
    <name type="common">Parasitic wasp</name>
    <dbReference type="NCBI Taxonomy" id="7425"/>
    <lineage>
        <taxon>Eukaryota</taxon>
        <taxon>Metazoa</taxon>
        <taxon>Ecdysozoa</taxon>
        <taxon>Arthropoda</taxon>
        <taxon>Hexapoda</taxon>
        <taxon>Insecta</taxon>
        <taxon>Pterygota</taxon>
        <taxon>Neoptera</taxon>
        <taxon>Endopterygota</taxon>
        <taxon>Hymenoptera</taxon>
        <taxon>Apocrita</taxon>
        <taxon>Proctotrupomorpha</taxon>
        <taxon>Chalcidoidea</taxon>
        <taxon>Pteromalidae</taxon>
        <taxon>Pteromalinae</taxon>
        <taxon>Nasonia</taxon>
    </lineage>
</organism>
<dbReference type="RefSeq" id="XP_031786832.1">
    <property type="nucleotide sequence ID" value="XM_031930972.2"/>
</dbReference>
<dbReference type="Pfam" id="PF00069">
    <property type="entry name" value="Pkinase"/>
    <property type="match status" value="1"/>
</dbReference>
<dbReference type="PROSITE" id="PS50011">
    <property type="entry name" value="PROTEIN_KINASE_DOM"/>
    <property type="match status" value="1"/>
</dbReference>
<proteinExistence type="inferred from homology"/>
<evidence type="ECO:0000313" key="4">
    <source>
        <dbReference type="EnsemblMetazoa" id="XP_031786831"/>
    </source>
</evidence>
<dbReference type="EnsemblMetazoa" id="XM_031930972">
    <property type="protein sequence ID" value="XP_031786832"/>
    <property type="gene ID" value="LOC100115993"/>
</dbReference>
<dbReference type="EnsemblMetazoa" id="XM_031930971">
    <property type="protein sequence ID" value="XP_031786831"/>
    <property type="gene ID" value="LOC100115993"/>
</dbReference>
<dbReference type="GO" id="GO:0005634">
    <property type="term" value="C:nucleus"/>
    <property type="evidence" value="ECO:0007669"/>
    <property type="project" value="TreeGrafter"/>
</dbReference>
<sequence length="399" mass="44228">MVNMRVATRHQQPMHLQVTRTNNGKFLVSPNSSPDHHHQHQQPHHHRQHHQHHQHHQHRHHHHSQPVAAQQPQGAEDATPAQQVNATAGESHGPTILGDRFLLVAPAEGSTLFRCVDVHTGQQLVAKALTLGDRGAEALLQAHLRLEGTGAVSAVAGLVDAGKKRYLLLEGHHGDLHAYVRARRRLREPEARRLFRQAARAVATCHENGVVLRDLKLRKFVFADEARTKLRLESLEDAVLVEEDDDKLSDRRGCPAYVAPEVLRSGRAYSGKAADIWSLGVLLYTMLVGRYPFNDAEHASLFAKISRGQFAVPEALTPRARCLVKALLRREPSERPLAEDVLRHPWLSKPLRQPSSGTSLAGCHASARSHSSPAAPGSDQLVPELRNVNSSSHNRVSQD</sequence>
<feature type="compositionally biased region" description="Low complexity" evidence="2">
    <location>
        <begin position="386"/>
        <end position="399"/>
    </location>
</feature>
<feature type="region of interest" description="Disordered" evidence="2">
    <location>
        <begin position="24"/>
        <end position="92"/>
    </location>
</feature>
<name>A0A7M7QHF6_NASVI</name>
<dbReference type="Gene3D" id="3.30.200.20">
    <property type="entry name" value="Phosphorylase Kinase, domain 1"/>
    <property type="match status" value="1"/>
</dbReference>
<dbReference type="InterPro" id="IPR000719">
    <property type="entry name" value="Prot_kinase_dom"/>
</dbReference>
<dbReference type="SMR" id="A0A7M7QHF6"/>
<feature type="compositionally biased region" description="Low complexity" evidence="2">
    <location>
        <begin position="364"/>
        <end position="376"/>
    </location>
</feature>
<dbReference type="GO" id="GO:0005524">
    <property type="term" value="F:ATP binding"/>
    <property type="evidence" value="ECO:0007669"/>
    <property type="project" value="InterPro"/>
</dbReference>
<keyword evidence="5" id="KW-1185">Reference proteome</keyword>
<dbReference type="SUPFAM" id="SSF56112">
    <property type="entry name" value="Protein kinase-like (PK-like)"/>
    <property type="match status" value="1"/>
</dbReference>
<comment type="similarity">
    <text evidence="1">Belongs to the protein kinase superfamily. CAMK Ser/Thr protein kinase family. Tribbles subfamily.</text>
</comment>
<evidence type="ECO:0000313" key="5">
    <source>
        <dbReference type="Proteomes" id="UP000002358"/>
    </source>
</evidence>
<dbReference type="GeneID" id="100115993"/>
<dbReference type="AlphaFoldDB" id="A0A7M7QHF6"/>
<feature type="region of interest" description="Disordered" evidence="2">
    <location>
        <begin position="348"/>
        <end position="399"/>
    </location>
</feature>
<dbReference type="SMART" id="SM00220">
    <property type="entry name" value="S_TKc"/>
    <property type="match status" value="1"/>
</dbReference>
<dbReference type="InterPro" id="IPR024104">
    <property type="entry name" value="Tribbles/Ser_Thr_kinase_40"/>
</dbReference>
<evidence type="ECO:0000256" key="1">
    <source>
        <dbReference type="ARBA" id="ARBA00038180"/>
    </source>
</evidence>
<dbReference type="InterPro" id="IPR011009">
    <property type="entry name" value="Kinase-like_dom_sf"/>
</dbReference>
<evidence type="ECO:0000256" key="2">
    <source>
        <dbReference type="SAM" id="MobiDB-lite"/>
    </source>
</evidence>
<dbReference type="Gene3D" id="1.10.510.10">
    <property type="entry name" value="Transferase(Phosphotransferase) domain 1"/>
    <property type="match status" value="1"/>
</dbReference>
<dbReference type="FunCoup" id="A0A7M7QHF6">
    <property type="interactions" value="338"/>
</dbReference>
<evidence type="ECO:0000259" key="3">
    <source>
        <dbReference type="PROSITE" id="PS50011"/>
    </source>
</evidence>
<dbReference type="OrthoDB" id="410920at2759"/>
<accession>A0A7M7QHF6</accession>
<dbReference type="RefSeq" id="XP_031786831.1">
    <property type="nucleotide sequence ID" value="XM_031930971.2"/>
</dbReference>
<dbReference type="KEGG" id="nvi:100115993"/>
<reference evidence="4" key="1">
    <citation type="submission" date="2021-01" db="UniProtKB">
        <authorList>
            <consortium name="EnsemblMetazoa"/>
        </authorList>
    </citation>
    <scope>IDENTIFICATION</scope>
</reference>
<feature type="compositionally biased region" description="Polar residues" evidence="2">
    <location>
        <begin position="24"/>
        <end position="33"/>
    </location>
</feature>
<dbReference type="Proteomes" id="UP000002358">
    <property type="component" value="Chromosome 5"/>
</dbReference>
<protein>
    <recommendedName>
        <fullName evidence="3">Protein kinase domain-containing protein</fullName>
    </recommendedName>
</protein>
<dbReference type="GO" id="GO:0032436">
    <property type="term" value="P:positive regulation of proteasomal ubiquitin-dependent protein catabolic process"/>
    <property type="evidence" value="ECO:0007669"/>
    <property type="project" value="TreeGrafter"/>
</dbReference>
<dbReference type="PANTHER" id="PTHR22961:SF13">
    <property type="entry name" value="TRIBBLES"/>
    <property type="match status" value="1"/>
</dbReference>
<feature type="domain" description="Protein kinase" evidence="3">
    <location>
        <begin position="98"/>
        <end position="347"/>
    </location>
</feature>
<dbReference type="GO" id="GO:0004672">
    <property type="term" value="F:protein kinase activity"/>
    <property type="evidence" value="ECO:0007669"/>
    <property type="project" value="InterPro"/>
</dbReference>
<feature type="compositionally biased region" description="Basic residues" evidence="2">
    <location>
        <begin position="37"/>
        <end position="64"/>
    </location>
</feature>
<dbReference type="InParanoid" id="A0A7M7QHF6"/>
<dbReference type="GO" id="GO:0031434">
    <property type="term" value="F:mitogen-activated protein kinase kinase binding"/>
    <property type="evidence" value="ECO:0007669"/>
    <property type="project" value="TreeGrafter"/>
</dbReference>
<dbReference type="FunFam" id="1.10.510.10:FF:000153">
    <property type="entry name" value="Tribbles homolog 2"/>
    <property type="match status" value="1"/>
</dbReference>
<dbReference type="PANTHER" id="PTHR22961">
    <property type="entry name" value="SER/THR PROTEIN KINASE-TRB"/>
    <property type="match status" value="1"/>
</dbReference>
<dbReference type="CTD" id="43999"/>